<accession>A0A2R6AYP4</accession>
<reference evidence="2 3" key="1">
    <citation type="submission" date="2017-04" db="EMBL/GenBank/DDBJ databases">
        <title>Novel microbial lineages endemic to geothermal iron-oxide mats fill important gaps in the evolutionary history of Archaea.</title>
        <authorList>
            <person name="Jay Z.J."/>
            <person name="Beam J.P."/>
            <person name="Dlakic M."/>
            <person name="Rusch D.B."/>
            <person name="Kozubal M.A."/>
            <person name="Inskeep W.P."/>
        </authorList>
    </citation>
    <scope>NUCLEOTIDE SEQUENCE [LARGE SCALE GENOMIC DNA]</scope>
    <source>
        <strain evidence="2">ECH_B_SAG-M15</strain>
    </source>
</reference>
<proteinExistence type="predicted"/>
<evidence type="ECO:0000313" key="2">
    <source>
        <dbReference type="EMBL" id="PSN91484.1"/>
    </source>
</evidence>
<gene>
    <name evidence="2" type="ORF">B9Q08_02730</name>
</gene>
<keyword evidence="1" id="KW-1133">Transmembrane helix</keyword>
<keyword evidence="1" id="KW-0472">Membrane</keyword>
<feature type="transmembrane region" description="Helical" evidence="1">
    <location>
        <begin position="9"/>
        <end position="31"/>
    </location>
</feature>
<protein>
    <submittedName>
        <fullName evidence="2">Uncharacterized protein</fullName>
    </submittedName>
</protein>
<comment type="caution">
    <text evidence="2">The sequence shown here is derived from an EMBL/GenBank/DDBJ whole genome shotgun (WGS) entry which is preliminary data.</text>
</comment>
<dbReference type="EMBL" id="NEXJ01000046">
    <property type="protein sequence ID" value="PSN91484.1"/>
    <property type="molecule type" value="Genomic_DNA"/>
</dbReference>
<name>A0A2R6AYP4_9ARCH</name>
<evidence type="ECO:0000313" key="3">
    <source>
        <dbReference type="Proteomes" id="UP000240490"/>
    </source>
</evidence>
<keyword evidence="1" id="KW-0812">Transmembrane</keyword>
<evidence type="ECO:0000256" key="1">
    <source>
        <dbReference type="SAM" id="Phobius"/>
    </source>
</evidence>
<sequence length="122" mass="13830">MPTCDRVKLIWRGVLLFCGFGLSYVKDALALLQSRYNERFEFVKGVRSTQIHLFLVKGGLWSLAWTFIPKHFEEAGLSISVDGAARLVLIWLGGDNPDAWRRLDTSIRSAIKRVEEKLGGHI</sequence>
<dbReference type="Proteomes" id="UP000240490">
    <property type="component" value="Unassembled WGS sequence"/>
</dbReference>
<dbReference type="AlphaFoldDB" id="A0A2R6AYP4"/>
<organism evidence="2 3">
    <name type="scientific">Candidatus Marsarchaeota G2 archaeon ECH_B_SAG-M15</name>
    <dbReference type="NCBI Taxonomy" id="1978162"/>
    <lineage>
        <taxon>Archaea</taxon>
        <taxon>Candidatus Marsarchaeota</taxon>
        <taxon>Candidatus Marsarchaeota group 2</taxon>
    </lineage>
</organism>